<dbReference type="Gene3D" id="3.80.10.10">
    <property type="entry name" value="Ribonuclease Inhibitor"/>
    <property type="match status" value="2"/>
</dbReference>
<feature type="chain" id="PRO_5028313366" evidence="10">
    <location>
        <begin position="22"/>
        <end position="404"/>
    </location>
</feature>
<name>A0A6P9E1Z8_JUGRE</name>
<dbReference type="FunFam" id="3.80.10.10:FF:000213">
    <property type="entry name" value="Tyrosine-sulfated glycopeptide receptor 1"/>
    <property type="match status" value="1"/>
</dbReference>
<keyword evidence="3" id="KW-1003">Cell membrane</keyword>
<sequence>MRCKSLSVLLLAKNFLHETLPTEDSIVDPDGFRNLQYLGLVRCQATGQLPIWLSKLKKLEILGQSFNRITGSIPGWLSTLPRLSLMNLSRNLILGEFPKELCVLLALVSKQALMENSSLTFSIFATRNGTLLEFNSVSPENNSLCGNIPLEIGHLKQLNGLSLSHDYFSVDIPNQISEPTNLERLDLSANQLSGEIPKSFASLHFFHEFSVASNNLRRAIPSGTQLQSFDVSSYEGNPGLCGAPLPCKCAHILRSNKDIQDEEDGPAIIWSHISTILGLITRFWGVIGPLISAIRAHLYGRATLTSLHFLRNFSVADNELYGEIPSGTQLQSFDTSAYKGNPRLCGAPLPKRGHLTRDKDIHDEEDGDSKPWTFHIIVAVGFITGYWVQYDSLLRYNESVAVKH</sequence>
<dbReference type="PANTHER" id="PTHR48065:SF51">
    <property type="entry name" value="TYROSINE-SULFATED GLYCOPEPTIDE RECEPTOR 1-LIKE"/>
    <property type="match status" value="1"/>
</dbReference>
<keyword evidence="5" id="KW-0812">Transmembrane</keyword>
<dbReference type="AlphaFoldDB" id="A0A6P9E1Z8"/>
<dbReference type="Proteomes" id="UP000235220">
    <property type="component" value="Chromosome 14"/>
</dbReference>
<dbReference type="InterPro" id="IPR032675">
    <property type="entry name" value="LRR_dom_sf"/>
</dbReference>
<evidence type="ECO:0000313" key="12">
    <source>
        <dbReference type="RefSeq" id="XP_035541524.1"/>
    </source>
</evidence>
<evidence type="ECO:0000256" key="8">
    <source>
        <dbReference type="ARBA" id="ARBA00023136"/>
    </source>
</evidence>
<protein>
    <submittedName>
        <fullName evidence="12">Receptor-like protein 2</fullName>
    </submittedName>
</protein>
<evidence type="ECO:0000256" key="9">
    <source>
        <dbReference type="ARBA" id="ARBA00023180"/>
    </source>
</evidence>
<evidence type="ECO:0000256" key="4">
    <source>
        <dbReference type="ARBA" id="ARBA00022614"/>
    </source>
</evidence>
<keyword evidence="9" id="KW-0325">Glycoprotein</keyword>
<keyword evidence="11" id="KW-1185">Reference proteome</keyword>
<dbReference type="OrthoDB" id="1740823at2759"/>
<keyword evidence="6" id="KW-0677">Repeat</keyword>
<evidence type="ECO:0000256" key="6">
    <source>
        <dbReference type="ARBA" id="ARBA00022737"/>
    </source>
</evidence>
<evidence type="ECO:0000256" key="1">
    <source>
        <dbReference type="ARBA" id="ARBA00004236"/>
    </source>
</evidence>
<reference evidence="12" key="1">
    <citation type="submission" date="2025-08" db="UniProtKB">
        <authorList>
            <consortium name="RefSeq"/>
        </authorList>
    </citation>
    <scope>IDENTIFICATION</scope>
    <source>
        <tissue evidence="12">Leaves</tissue>
    </source>
</reference>
<dbReference type="Pfam" id="PF00560">
    <property type="entry name" value="LRR_1"/>
    <property type="match status" value="1"/>
</dbReference>
<dbReference type="InParanoid" id="A0A6P9E1Z8"/>
<organism evidence="11 12">
    <name type="scientific">Juglans regia</name>
    <name type="common">English walnut</name>
    <dbReference type="NCBI Taxonomy" id="51240"/>
    <lineage>
        <taxon>Eukaryota</taxon>
        <taxon>Viridiplantae</taxon>
        <taxon>Streptophyta</taxon>
        <taxon>Embryophyta</taxon>
        <taxon>Tracheophyta</taxon>
        <taxon>Spermatophyta</taxon>
        <taxon>Magnoliopsida</taxon>
        <taxon>eudicotyledons</taxon>
        <taxon>Gunneridae</taxon>
        <taxon>Pentapetalae</taxon>
        <taxon>rosids</taxon>
        <taxon>fabids</taxon>
        <taxon>Fagales</taxon>
        <taxon>Juglandaceae</taxon>
        <taxon>Juglans</taxon>
    </lineage>
</organism>
<dbReference type="InterPro" id="IPR001611">
    <property type="entry name" value="Leu-rich_rpt"/>
</dbReference>
<evidence type="ECO:0000256" key="2">
    <source>
        <dbReference type="ARBA" id="ARBA00009592"/>
    </source>
</evidence>
<feature type="signal peptide" evidence="10">
    <location>
        <begin position="1"/>
        <end position="21"/>
    </location>
</feature>
<evidence type="ECO:0000256" key="10">
    <source>
        <dbReference type="SAM" id="SignalP"/>
    </source>
</evidence>
<keyword evidence="10" id="KW-0732">Signal</keyword>
<keyword evidence="7" id="KW-1133">Transmembrane helix</keyword>
<dbReference type="KEGG" id="jre:109001613"/>
<keyword evidence="8" id="KW-0472">Membrane</keyword>
<dbReference type="SUPFAM" id="SSF52058">
    <property type="entry name" value="L domain-like"/>
    <property type="match status" value="1"/>
</dbReference>
<evidence type="ECO:0000256" key="5">
    <source>
        <dbReference type="ARBA" id="ARBA00022692"/>
    </source>
</evidence>
<dbReference type="RefSeq" id="XP_035541524.1">
    <property type="nucleotide sequence ID" value="XM_035685631.1"/>
</dbReference>
<evidence type="ECO:0000256" key="3">
    <source>
        <dbReference type="ARBA" id="ARBA00022475"/>
    </source>
</evidence>
<evidence type="ECO:0000256" key="7">
    <source>
        <dbReference type="ARBA" id="ARBA00022989"/>
    </source>
</evidence>
<comment type="similarity">
    <text evidence="2">Belongs to the RLP family.</text>
</comment>
<comment type="subcellular location">
    <subcellularLocation>
        <location evidence="1">Cell membrane</location>
    </subcellularLocation>
</comment>
<dbReference type="PANTHER" id="PTHR48065">
    <property type="entry name" value="OS10G0469600 PROTEIN"/>
    <property type="match status" value="1"/>
</dbReference>
<dbReference type="GeneID" id="109001613"/>
<evidence type="ECO:0000313" key="11">
    <source>
        <dbReference type="Proteomes" id="UP000235220"/>
    </source>
</evidence>
<dbReference type="GO" id="GO:0005886">
    <property type="term" value="C:plasma membrane"/>
    <property type="evidence" value="ECO:0007669"/>
    <property type="project" value="UniProtKB-SubCell"/>
</dbReference>
<keyword evidence="4" id="KW-0433">Leucine-rich repeat</keyword>
<gene>
    <name evidence="12" type="primary">LOC109001613</name>
</gene>
<proteinExistence type="inferred from homology"/>
<accession>A0A6P9E1Z8</accession>